<feature type="domain" description="Ketoreductase" evidence="3">
    <location>
        <begin position="3"/>
        <end position="190"/>
    </location>
</feature>
<evidence type="ECO:0000256" key="2">
    <source>
        <dbReference type="RuleBase" id="RU000363"/>
    </source>
</evidence>
<gene>
    <name evidence="4" type="ORF">ISN74_09420</name>
</gene>
<dbReference type="Gene3D" id="3.40.50.720">
    <property type="entry name" value="NAD(P)-binding Rossmann-like Domain"/>
    <property type="match status" value="1"/>
</dbReference>
<dbReference type="SMART" id="SM00822">
    <property type="entry name" value="PKS_KR"/>
    <property type="match status" value="1"/>
</dbReference>
<organism evidence="4 5">
    <name type="scientific">Dyella caseinilytica</name>
    <dbReference type="NCBI Taxonomy" id="1849581"/>
    <lineage>
        <taxon>Bacteria</taxon>
        <taxon>Pseudomonadati</taxon>
        <taxon>Pseudomonadota</taxon>
        <taxon>Gammaproteobacteria</taxon>
        <taxon>Lysobacterales</taxon>
        <taxon>Rhodanobacteraceae</taxon>
        <taxon>Dyella</taxon>
    </lineage>
</organism>
<dbReference type="PRINTS" id="PR00080">
    <property type="entry name" value="SDRFAMILY"/>
</dbReference>
<dbReference type="InterPro" id="IPR057326">
    <property type="entry name" value="KR_dom"/>
</dbReference>
<dbReference type="Pfam" id="PF00106">
    <property type="entry name" value="adh_short"/>
    <property type="match status" value="1"/>
</dbReference>
<sequence>MKQVIVITGASSGFGALAARALAHAGHTVYASMRETTGRNAPQVAAVQQYAAEHAVDLHAVELDVASEASCEKGIQEIIAAQGRLDVIIHNAGHMSFGPAEAFTPEQFAQLYDINVLSTQRVNRAALPQLRKQGRGLVIWVSSSSARGGTPPYLSPYFAAKAAMDSLAVSYASELSRWGIETSIIVPGAFTKGTNHFAHSGSPSDKARAAEYDQGPYAGLPEQSLKGLASLEPADANVGAVADAIVRVVDTPFGKRPFRTHIDPSQDGCEIVNSVADRVRAEMFRRIGLEDLLHPRDMAHSAS</sequence>
<dbReference type="PANTHER" id="PTHR43976:SF9">
    <property type="entry name" value="OXIDOREDUCTASE"/>
    <property type="match status" value="1"/>
</dbReference>
<evidence type="ECO:0000256" key="1">
    <source>
        <dbReference type="ARBA" id="ARBA00006484"/>
    </source>
</evidence>
<accession>A0ABX7GYZ5</accession>
<dbReference type="EMBL" id="CP064030">
    <property type="protein sequence ID" value="QRN55514.1"/>
    <property type="molecule type" value="Genomic_DNA"/>
</dbReference>
<keyword evidence="5" id="KW-1185">Reference proteome</keyword>
<dbReference type="InterPro" id="IPR051911">
    <property type="entry name" value="SDR_oxidoreductase"/>
</dbReference>
<protein>
    <submittedName>
        <fullName evidence="4">SDR family oxidoreductase</fullName>
    </submittedName>
</protein>
<dbReference type="PANTHER" id="PTHR43976">
    <property type="entry name" value="SHORT CHAIN DEHYDROGENASE"/>
    <property type="match status" value="1"/>
</dbReference>
<dbReference type="PRINTS" id="PR00081">
    <property type="entry name" value="GDHRDH"/>
</dbReference>
<evidence type="ECO:0000313" key="5">
    <source>
        <dbReference type="Proteomes" id="UP000663181"/>
    </source>
</evidence>
<dbReference type="CDD" id="cd05374">
    <property type="entry name" value="17beta-HSD-like_SDR_c"/>
    <property type="match status" value="1"/>
</dbReference>
<dbReference type="InterPro" id="IPR036291">
    <property type="entry name" value="NAD(P)-bd_dom_sf"/>
</dbReference>
<dbReference type="RefSeq" id="WP_188799080.1">
    <property type="nucleotide sequence ID" value="NZ_BMIZ01000001.1"/>
</dbReference>
<dbReference type="SUPFAM" id="SSF51735">
    <property type="entry name" value="NAD(P)-binding Rossmann-fold domains"/>
    <property type="match status" value="1"/>
</dbReference>
<proteinExistence type="inferred from homology"/>
<evidence type="ECO:0000313" key="4">
    <source>
        <dbReference type="EMBL" id="QRN55514.1"/>
    </source>
</evidence>
<comment type="similarity">
    <text evidence="1 2">Belongs to the short-chain dehydrogenases/reductases (SDR) family.</text>
</comment>
<dbReference type="Proteomes" id="UP000663181">
    <property type="component" value="Chromosome"/>
</dbReference>
<dbReference type="InterPro" id="IPR002347">
    <property type="entry name" value="SDR_fam"/>
</dbReference>
<name>A0ABX7GYZ5_9GAMM</name>
<reference evidence="4 5" key="1">
    <citation type="submission" date="2020-10" db="EMBL/GenBank/DDBJ databases">
        <title>Phylogeny of dyella-like bacteria.</title>
        <authorList>
            <person name="Fu J."/>
        </authorList>
    </citation>
    <scope>NUCLEOTIDE SEQUENCE [LARGE SCALE GENOMIC DNA]</scope>
    <source>
        <strain evidence="4 5">DHOB09</strain>
    </source>
</reference>
<evidence type="ECO:0000259" key="3">
    <source>
        <dbReference type="SMART" id="SM00822"/>
    </source>
</evidence>